<reference evidence="1 2" key="1">
    <citation type="submission" date="2013-12" db="EMBL/GenBank/DDBJ databases">
        <title>A Varibaculum cambriense genome reconstructed from a premature infant gut community with otherwise low bacterial novelty that shifts toward anaerobic metabolism during the third week of life.</title>
        <authorList>
            <person name="Brown C.T."/>
            <person name="Sharon I."/>
            <person name="Thomas B.C."/>
            <person name="Castelle C.J."/>
            <person name="Morowitz M.J."/>
            <person name="Banfield J.F."/>
        </authorList>
    </citation>
    <scope>NUCLEOTIDE SEQUENCE [LARGE SCALE GENOMIC DNA]</scope>
    <source>
        <strain evidence="2">DORA_A_5_14_21</strain>
    </source>
</reference>
<feature type="non-terminal residue" evidence="1">
    <location>
        <position position="1"/>
    </location>
</feature>
<dbReference type="Proteomes" id="UP000018853">
    <property type="component" value="Unassembled WGS sequence"/>
</dbReference>
<name>W1X5Q1_ECOLX</name>
<sequence length="33" mass="3816">IAMVFTDIPVKEGEKHVTIAGYWIFVRQEEDGH</sequence>
<protein>
    <submittedName>
        <fullName evidence="1">Uncharacterized protein</fullName>
    </submittedName>
</protein>
<evidence type="ECO:0000313" key="1">
    <source>
        <dbReference type="EMBL" id="ETJ25727.1"/>
    </source>
</evidence>
<organism evidence="1 2">
    <name type="scientific">Escherichia coli DORA_A_5_14_21</name>
    <dbReference type="NCBI Taxonomy" id="1403943"/>
    <lineage>
        <taxon>Bacteria</taxon>
        <taxon>Pseudomonadati</taxon>
        <taxon>Pseudomonadota</taxon>
        <taxon>Gammaproteobacteria</taxon>
        <taxon>Enterobacterales</taxon>
        <taxon>Enterobacteriaceae</taxon>
        <taxon>Escherichia</taxon>
    </lineage>
</organism>
<dbReference type="EMBL" id="AZLZ01001062">
    <property type="protein sequence ID" value="ETJ25727.1"/>
    <property type="molecule type" value="Genomic_DNA"/>
</dbReference>
<evidence type="ECO:0000313" key="2">
    <source>
        <dbReference type="Proteomes" id="UP000018853"/>
    </source>
</evidence>
<comment type="caution">
    <text evidence="1">The sequence shown here is derived from an EMBL/GenBank/DDBJ whole genome shotgun (WGS) entry which is preliminary data.</text>
</comment>
<gene>
    <name evidence="1" type="ORF">Q609_ECAC01062G0003</name>
</gene>
<proteinExistence type="predicted"/>
<dbReference type="AlphaFoldDB" id="W1X5Q1"/>
<accession>W1X5Q1</accession>